<sequence>MDMEALSQRPTVLEDTPESFFERFADYALEADLAPEPQGSPLLEVVTSAGVFLAFDRGLPPAPTGRARLLLHAEVESLTYGGETSPGAYRMEKGRYELRGRVVQALARNLYLMDVGVPVVLSLPSRLIGPDLFSGPLRVVTAPPLMAFRPDTQR</sequence>
<dbReference type="eggNOG" id="ENOG503362S">
    <property type="taxonomic scope" value="Bacteria"/>
</dbReference>
<organism evidence="1 2">
    <name type="scientific">Allomeiothermus silvanus (strain ATCC 700542 / DSM 9946 / NBRC 106475 / NCIMB 13440 / VI-R2)</name>
    <name type="common">Thermus silvanus</name>
    <dbReference type="NCBI Taxonomy" id="526227"/>
    <lineage>
        <taxon>Bacteria</taxon>
        <taxon>Thermotogati</taxon>
        <taxon>Deinococcota</taxon>
        <taxon>Deinococci</taxon>
        <taxon>Thermales</taxon>
        <taxon>Thermaceae</taxon>
        <taxon>Allomeiothermus</taxon>
    </lineage>
</organism>
<name>D7BIF7_ALLS1</name>
<gene>
    <name evidence="1" type="ordered locus">Mesil_2266</name>
</gene>
<proteinExistence type="predicted"/>
<dbReference type="EMBL" id="CP002042">
    <property type="protein sequence ID" value="ADH64132.1"/>
    <property type="molecule type" value="Genomic_DNA"/>
</dbReference>
<reference evidence="1 2" key="1">
    <citation type="journal article" date="2010" name="Stand. Genomic Sci.">
        <title>Complete genome sequence of Meiothermus silvanus type strain (VI-R2).</title>
        <authorList>
            <person name="Sikorski J."/>
            <person name="Tindall B.J."/>
            <person name="Lowry S."/>
            <person name="Lucas S."/>
            <person name="Nolan M."/>
            <person name="Copeland A."/>
            <person name="Glavina Del Rio T."/>
            <person name="Tice H."/>
            <person name="Cheng J.F."/>
            <person name="Han C."/>
            <person name="Pitluck S."/>
            <person name="Liolios K."/>
            <person name="Ivanova N."/>
            <person name="Mavromatis K."/>
            <person name="Mikhailova N."/>
            <person name="Pati A."/>
            <person name="Goodwin L."/>
            <person name="Chen A."/>
            <person name="Palaniappan K."/>
            <person name="Land M."/>
            <person name="Hauser L."/>
            <person name="Chang Y.J."/>
            <person name="Jeffries C.D."/>
            <person name="Rohde M."/>
            <person name="Goker M."/>
            <person name="Woyke T."/>
            <person name="Bristow J."/>
            <person name="Eisen J.A."/>
            <person name="Markowitz V."/>
            <person name="Hugenholtz P."/>
            <person name="Kyrpides N.C."/>
            <person name="Klenk H.P."/>
            <person name="Lapidus A."/>
        </authorList>
    </citation>
    <scope>NUCLEOTIDE SEQUENCE [LARGE SCALE GENOMIC DNA]</scope>
    <source>
        <strain evidence="2">ATCC 700542 / DSM 9946 / VI-R2</strain>
    </source>
</reference>
<evidence type="ECO:0000313" key="2">
    <source>
        <dbReference type="Proteomes" id="UP000001916"/>
    </source>
</evidence>
<evidence type="ECO:0000313" key="1">
    <source>
        <dbReference type="EMBL" id="ADH64132.1"/>
    </source>
</evidence>
<dbReference type="AlphaFoldDB" id="D7BIF7"/>
<protein>
    <submittedName>
        <fullName evidence="1">Uncharacterized protein</fullName>
    </submittedName>
</protein>
<dbReference type="KEGG" id="msv:Mesil_2266"/>
<dbReference type="STRING" id="526227.Mesil_2266"/>
<dbReference type="Proteomes" id="UP000001916">
    <property type="component" value="Chromosome"/>
</dbReference>
<accession>D7BIF7</accession>
<dbReference type="HOGENOM" id="CLU_144224_0_0_0"/>
<keyword evidence="2" id="KW-1185">Reference proteome</keyword>